<dbReference type="PANTHER" id="PTHR42917:SF2">
    <property type="entry name" value="2,4-DIENOYL-COA REDUCTASE [(2E)-ENOYL-COA-PRODUCING]"/>
    <property type="match status" value="1"/>
</dbReference>
<evidence type="ECO:0000256" key="7">
    <source>
        <dbReference type="ARBA" id="ARBA00023002"/>
    </source>
</evidence>
<dbReference type="Pfam" id="PF00724">
    <property type="entry name" value="Oxidored_FMN"/>
    <property type="match status" value="1"/>
</dbReference>
<dbReference type="Proteomes" id="UP000003639">
    <property type="component" value="Unassembled WGS sequence"/>
</dbReference>
<evidence type="ECO:0000256" key="3">
    <source>
        <dbReference type="ARBA" id="ARBA00011048"/>
    </source>
</evidence>
<gene>
    <name evidence="12" type="ORF">BACCAP_01167</name>
</gene>
<keyword evidence="5" id="KW-0288">FMN</keyword>
<keyword evidence="7" id="KW-0560">Oxidoreductase</keyword>
<evidence type="ECO:0000313" key="13">
    <source>
        <dbReference type="Proteomes" id="UP000003639"/>
    </source>
</evidence>
<comment type="cofactor">
    <cofactor evidence="2">
        <name>[4Fe-4S] cluster</name>
        <dbReference type="ChEBI" id="CHEBI:49883"/>
    </cofactor>
</comment>
<dbReference type="STRING" id="411467.BACCAP_01167"/>
<dbReference type="PRINTS" id="PR00368">
    <property type="entry name" value="FADPNR"/>
</dbReference>
<dbReference type="CDD" id="cd02803">
    <property type="entry name" value="OYE_like_FMN_family"/>
    <property type="match status" value="1"/>
</dbReference>
<feature type="domain" description="FAD/NAD(P)-binding" evidence="11">
    <location>
        <begin position="390"/>
        <end position="617"/>
    </location>
</feature>
<dbReference type="Gene3D" id="3.40.50.720">
    <property type="entry name" value="NAD(P)-binding Rossmann-like Domain"/>
    <property type="match status" value="1"/>
</dbReference>
<keyword evidence="4" id="KW-0285">Flavoprotein</keyword>
<dbReference type="GO" id="GO:0016491">
    <property type="term" value="F:oxidoreductase activity"/>
    <property type="evidence" value="ECO:0007669"/>
    <property type="project" value="UniProtKB-KW"/>
</dbReference>
<dbReference type="Pfam" id="PF07992">
    <property type="entry name" value="Pyr_redox_2"/>
    <property type="match status" value="1"/>
</dbReference>
<comment type="caution">
    <text evidence="12">The sequence shown here is derived from an EMBL/GenBank/DDBJ whole genome shotgun (WGS) entry which is preliminary data.</text>
</comment>
<reference evidence="12 13" key="1">
    <citation type="submission" date="2007-04" db="EMBL/GenBank/DDBJ databases">
        <authorList>
            <person name="Fulton L."/>
            <person name="Clifton S."/>
            <person name="Fulton B."/>
            <person name="Xu J."/>
            <person name="Minx P."/>
            <person name="Pepin K.H."/>
            <person name="Johnson M."/>
            <person name="Thiruvilangam P."/>
            <person name="Bhonagiri V."/>
            <person name="Nash W.E."/>
            <person name="Mardis E.R."/>
            <person name="Wilson R.K."/>
        </authorList>
    </citation>
    <scope>NUCLEOTIDE SEQUENCE [LARGE SCALE GENOMIC DNA]</scope>
    <source>
        <strain evidence="12 13">ATCC 29799</strain>
    </source>
</reference>
<dbReference type="PANTHER" id="PTHR42917">
    <property type="entry name" value="2,4-DIENOYL-COA REDUCTASE"/>
    <property type="match status" value="1"/>
</dbReference>
<sequence>MRMSKQYPHAFQPLKVGPVTLKNRIQFSPMVCCLSNAAGEVTAEYRDFLAMQARTGAGLVTIGSTVIDHETGGDFYGEIDVTKDTCLPGMKSVADAVHRYGAKLSVELCHSGRGAAAYLLQKPYAIAPSVVPQDVGYKYIKEMDQHDIDHIVEAYADCALRCKKAGFDMVMIHAAHGNLIGQFLSPFTNRRNDIYGGSFENRCRFAMEVIRAVRNAVGRDMGVEMRVSAEEVIPGGIEIDETIQFIKKAEPYVDLVHVSRGLIGEAAYSFYSMPPYYHPYCHNVPFAEKIRSQVNVPIAVVGSIKTMEQAEEIIAKGAADVVAMARQLLADPDTIKKAMADQPEKTRPCLRCMDGCAKNCGRGFPLRCTVNPVVGREGAYTEIRPALTKKKVMVVGGGAAGMMAAQTLVKRGHDVTLYEKSDHLGGQLAEICNLPFKTDLREYKEWDIRTTMECGAKIVLNTAVTREMVEREEPDALFIAAGATPLTPPVPGIEFAKQVIEVDNDRVEVGDTVVVCGGGLSGLECALALAMKGKKVTVVDMIPVENFGSGQVRPSHVMLMKLLADHNVTLIGNSKVQEIREHSVVIMDRNWKVTELPADTTVASFGMRSNMAAAQELSGIIAETYIIGDNDRVANLLNANMTAFDYAVEC</sequence>
<dbReference type="InterPro" id="IPR001155">
    <property type="entry name" value="OxRdtase_FMN_N"/>
</dbReference>
<evidence type="ECO:0000256" key="8">
    <source>
        <dbReference type="ARBA" id="ARBA00023004"/>
    </source>
</evidence>
<name>A6NSI8_9FIRM</name>
<dbReference type="InterPro" id="IPR013785">
    <property type="entry name" value="Aldolase_TIM"/>
</dbReference>
<proteinExistence type="inferred from homology"/>
<reference evidence="12 13" key="2">
    <citation type="submission" date="2007-06" db="EMBL/GenBank/DDBJ databases">
        <title>Draft genome sequence of Pseudoflavonifractor capillosus ATCC 29799.</title>
        <authorList>
            <person name="Sudarsanam P."/>
            <person name="Ley R."/>
            <person name="Guruge J."/>
            <person name="Turnbaugh P.J."/>
            <person name="Mahowald M."/>
            <person name="Liep D."/>
            <person name="Gordon J."/>
        </authorList>
    </citation>
    <scope>NUCLEOTIDE SEQUENCE [LARGE SCALE GENOMIC DNA]</scope>
    <source>
        <strain evidence="12 13">ATCC 29799</strain>
    </source>
</reference>
<keyword evidence="6" id="KW-0479">Metal-binding</keyword>
<dbReference type="Gene3D" id="3.20.20.70">
    <property type="entry name" value="Aldolase class I"/>
    <property type="match status" value="1"/>
</dbReference>
<dbReference type="InterPro" id="IPR023753">
    <property type="entry name" value="FAD/NAD-binding_dom"/>
</dbReference>
<dbReference type="OrthoDB" id="9772736at2"/>
<keyword evidence="13" id="KW-1185">Reference proteome</keyword>
<dbReference type="GO" id="GO:0046872">
    <property type="term" value="F:metal ion binding"/>
    <property type="evidence" value="ECO:0007669"/>
    <property type="project" value="UniProtKB-KW"/>
</dbReference>
<keyword evidence="9" id="KW-0411">Iron-sulfur</keyword>
<dbReference type="eggNOG" id="COG0446">
    <property type="taxonomic scope" value="Bacteria"/>
</dbReference>
<organism evidence="12 13">
    <name type="scientific">Pseudoflavonifractor capillosus ATCC 29799</name>
    <dbReference type="NCBI Taxonomy" id="411467"/>
    <lineage>
        <taxon>Bacteria</taxon>
        <taxon>Bacillati</taxon>
        <taxon>Bacillota</taxon>
        <taxon>Clostridia</taxon>
        <taxon>Eubacteriales</taxon>
        <taxon>Oscillospiraceae</taxon>
        <taxon>Pseudoflavonifractor</taxon>
    </lineage>
</organism>
<dbReference type="SUPFAM" id="SSF51905">
    <property type="entry name" value="FAD/NAD(P)-binding domain"/>
    <property type="match status" value="1"/>
</dbReference>
<dbReference type="eggNOG" id="COG1902">
    <property type="taxonomic scope" value="Bacteria"/>
</dbReference>
<comment type="similarity">
    <text evidence="3">In the N-terminal section; belongs to the NADH:flavin oxidoreductase/NADH oxidase family.</text>
</comment>
<dbReference type="GO" id="GO:0010181">
    <property type="term" value="F:FMN binding"/>
    <property type="evidence" value="ECO:0007669"/>
    <property type="project" value="InterPro"/>
</dbReference>
<keyword evidence="8" id="KW-0408">Iron</keyword>
<dbReference type="Gene3D" id="3.50.50.60">
    <property type="entry name" value="FAD/NAD(P)-binding domain"/>
    <property type="match status" value="1"/>
</dbReference>
<protein>
    <submittedName>
        <fullName evidence="12">Pyridine nucleotide-disulfide oxidoreductase</fullName>
    </submittedName>
</protein>
<feature type="domain" description="NADH:flavin oxidoreductase/NADH oxidase N-terminal" evidence="10">
    <location>
        <begin position="11"/>
        <end position="341"/>
    </location>
</feature>
<evidence type="ECO:0000256" key="5">
    <source>
        <dbReference type="ARBA" id="ARBA00022643"/>
    </source>
</evidence>
<dbReference type="AlphaFoldDB" id="A6NSI8"/>
<dbReference type="RefSeq" id="WP_006571715.1">
    <property type="nucleotide sequence ID" value="NZ_AAXG02000008.1"/>
</dbReference>
<dbReference type="GO" id="GO:0051536">
    <property type="term" value="F:iron-sulfur cluster binding"/>
    <property type="evidence" value="ECO:0007669"/>
    <property type="project" value="UniProtKB-KW"/>
</dbReference>
<evidence type="ECO:0000256" key="1">
    <source>
        <dbReference type="ARBA" id="ARBA00001917"/>
    </source>
</evidence>
<evidence type="ECO:0000256" key="6">
    <source>
        <dbReference type="ARBA" id="ARBA00022723"/>
    </source>
</evidence>
<accession>A6NSI8</accession>
<evidence type="ECO:0000259" key="10">
    <source>
        <dbReference type="Pfam" id="PF00724"/>
    </source>
</evidence>
<evidence type="ECO:0000256" key="2">
    <source>
        <dbReference type="ARBA" id="ARBA00001966"/>
    </source>
</evidence>
<dbReference type="InterPro" id="IPR036188">
    <property type="entry name" value="FAD/NAD-bd_sf"/>
</dbReference>
<evidence type="ECO:0000256" key="9">
    <source>
        <dbReference type="ARBA" id="ARBA00023014"/>
    </source>
</evidence>
<dbReference type="SUPFAM" id="SSF51971">
    <property type="entry name" value="Nucleotide-binding domain"/>
    <property type="match status" value="1"/>
</dbReference>
<dbReference type="InterPro" id="IPR051793">
    <property type="entry name" value="NADH:flavin_oxidoreductase"/>
</dbReference>
<evidence type="ECO:0000256" key="4">
    <source>
        <dbReference type="ARBA" id="ARBA00022630"/>
    </source>
</evidence>
<dbReference type="EMBL" id="AAXG02000008">
    <property type="protein sequence ID" value="EDN00945.1"/>
    <property type="molecule type" value="Genomic_DNA"/>
</dbReference>
<evidence type="ECO:0000259" key="11">
    <source>
        <dbReference type="Pfam" id="PF07992"/>
    </source>
</evidence>
<evidence type="ECO:0000313" key="12">
    <source>
        <dbReference type="EMBL" id="EDN00945.1"/>
    </source>
</evidence>
<dbReference type="SUPFAM" id="SSF51395">
    <property type="entry name" value="FMN-linked oxidoreductases"/>
    <property type="match status" value="1"/>
</dbReference>
<comment type="cofactor">
    <cofactor evidence="1">
        <name>FMN</name>
        <dbReference type="ChEBI" id="CHEBI:58210"/>
    </cofactor>
</comment>